<dbReference type="InterPro" id="IPR001279">
    <property type="entry name" value="Metallo-B-lactamas"/>
</dbReference>
<name>A0ABZ2L5Z7_9BACT</name>
<evidence type="ECO:0000313" key="4">
    <source>
        <dbReference type="Proteomes" id="UP001374803"/>
    </source>
</evidence>
<organism evidence="3 4">
    <name type="scientific">Pendulispora rubella</name>
    <dbReference type="NCBI Taxonomy" id="2741070"/>
    <lineage>
        <taxon>Bacteria</taxon>
        <taxon>Pseudomonadati</taxon>
        <taxon>Myxococcota</taxon>
        <taxon>Myxococcia</taxon>
        <taxon>Myxococcales</taxon>
        <taxon>Sorangiineae</taxon>
        <taxon>Pendulisporaceae</taxon>
        <taxon>Pendulispora</taxon>
    </lineage>
</organism>
<keyword evidence="1" id="KW-0732">Signal</keyword>
<evidence type="ECO:0000256" key="1">
    <source>
        <dbReference type="SAM" id="SignalP"/>
    </source>
</evidence>
<dbReference type="SUPFAM" id="SSF56281">
    <property type="entry name" value="Metallo-hydrolase/oxidoreductase"/>
    <property type="match status" value="1"/>
</dbReference>
<reference evidence="3" key="1">
    <citation type="submission" date="2021-12" db="EMBL/GenBank/DDBJ databases">
        <title>Discovery of the Pendulisporaceae a myxobacterial family with distinct sporulation behavior and unique specialized metabolism.</title>
        <authorList>
            <person name="Garcia R."/>
            <person name="Popoff A."/>
            <person name="Bader C.D."/>
            <person name="Loehr J."/>
            <person name="Walesch S."/>
            <person name="Walt C."/>
            <person name="Boldt J."/>
            <person name="Bunk B."/>
            <person name="Haeckl F.J.F.P.J."/>
            <person name="Gunesch A.P."/>
            <person name="Birkelbach J."/>
            <person name="Nuebel U."/>
            <person name="Pietschmann T."/>
            <person name="Bach T."/>
            <person name="Mueller R."/>
        </authorList>
    </citation>
    <scope>NUCLEOTIDE SEQUENCE</scope>
    <source>
        <strain evidence="3">MSr11367</strain>
    </source>
</reference>
<feature type="domain" description="Metallo-beta-lactamase" evidence="2">
    <location>
        <begin position="115"/>
        <end position="309"/>
    </location>
</feature>
<dbReference type="PANTHER" id="PTHR15032:SF4">
    <property type="entry name" value="N-ACYL-PHOSPHATIDYLETHANOLAMINE-HYDROLYZING PHOSPHOLIPASE D"/>
    <property type="match status" value="1"/>
</dbReference>
<accession>A0ABZ2L5Z7</accession>
<gene>
    <name evidence="3" type="ORF">LVJ94_03790</name>
</gene>
<keyword evidence="4" id="KW-1185">Reference proteome</keyword>
<dbReference type="EMBL" id="CP089983">
    <property type="protein sequence ID" value="WXB06367.1"/>
    <property type="molecule type" value="Genomic_DNA"/>
</dbReference>
<proteinExistence type="predicted"/>
<evidence type="ECO:0000259" key="2">
    <source>
        <dbReference type="Pfam" id="PF12706"/>
    </source>
</evidence>
<evidence type="ECO:0000313" key="3">
    <source>
        <dbReference type="EMBL" id="WXB06367.1"/>
    </source>
</evidence>
<dbReference type="RefSeq" id="WP_394836013.1">
    <property type="nucleotide sequence ID" value="NZ_CP089929.1"/>
</dbReference>
<dbReference type="Gene3D" id="3.60.15.10">
    <property type="entry name" value="Ribonuclease Z/Hydroxyacylglutathione hydrolase-like"/>
    <property type="match status" value="1"/>
</dbReference>
<dbReference type="PROSITE" id="PS51257">
    <property type="entry name" value="PROKAR_LIPOPROTEIN"/>
    <property type="match status" value="1"/>
</dbReference>
<dbReference type="Pfam" id="PF12706">
    <property type="entry name" value="Lactamase_B_2"/>
    <property type="match status" value="1"/>
</dbReference>
<dbReference type="PANTHER" id="PTHR15032">
    <property type="entry name" value="N-ACYL-PHOSPHATIDYLETHANOLAMINE-HYDROLYZING PHOSPHOLIPASE D"/>
    <property type="match status" value="1"/>
</dbReference>
<feature type="chain" id="PRO_5047353553" evidence="1">
    <location>
        <begin position="27"/>
        <end position="390"/>
    </location>
</feature>
<protein>
    <submittedName>
        <fullName evidence="3">MBL fold metallo-hydrolase</fullName>
    </submittedName>
</protein>
<dbReference type="Proteomes" id="UP001374803">
    <property type="component" value="Chromosome"/>
</dbReference>
<sequence length="390" mass="43141">MRRRWRRPVYFLVALLVACAALTHCAAFGAAPMGDRLERARRSPQWRDGRFQNPQGSWADVAASYLRLFARSEPDTRPSAPIDTVSPVFAMPPASGLAVTWFGHSSAFVEIDGVNVLIDPLWSARASPIGWLGPSRWFPPPAKLDALPADAVVISHDHYDHLDYGSIAVLKGTRARFIVPLGVGAHLEHWGIPRERILELDWWESARIGTIDVVATPARHASGRGPSKSNRTLWASFAFIGSKHRVWYSGDTGFHDDLARIGERFGPFDLTLIESGQYDANWPDAHLGPELAVEAHRRVRGGALLPVHWGALQLAPHPWTEPIERVLVAAACHDIEVLTPRPGERLEPTTHPSMKRWWPNAAWRPASKAPVIGTKNGNGDERIALPPCRG</sequence>
<dbReference type="InterPro" id="IPR036866">
    <property type="entry name" value="RibonucZ/Hydroxyglut_hydro"/>
</dbReference>
<feature type="signal peptide" evidence="1">
    <location>
        <begin position="1"/>
        <end position="26"/>
    </location>
</feature>